<keyword evidence="7 14" id="KW-0472">Membrane</keyword>
<evidence type="ECO:0000256" key="5">
    <source>
        <dbReference type="ARBA" id="ARBA00022692"/>
    </source>
</evidence>
<gene>
    <name evidence="15" type="ORF">R5R35_014363</name>
</gene>
<dbReference type="PANTHER" id="PTHR11923:SF110">
    <property type="entry name" value="SCAVENGER RECEPTOR CLASS B MEMBER 1"/>
    <property type="match status" value="1"/>
</dbReference>
<dbReference type="PRINTS" id="PR01609">
    <property type="entry name" value="CD36FAMILY"/>
</dbReference>
<dbReference type="GO" id="GO:0005737">
    <property type="term" value="C:cytoplasm"/>
    <property type="evidence" value="ECO:0007669"/>
    <property type="project" value="TreeGrafter"/>
</dbReference>
<evidence type="ECO:0000256" key="4">
    <source>
        <dbReference type="ARBA" id="ARBA00022475"/>
    </source>
</evidence>
<feature type="disulfide bond" evidence="13">
    <location>
        <begin position="357"/>
        <end position="368"/>
    </location>
</feature>
<evidence type="ECO:0000256" key="10">
    <source>
        <dbReference type="ARBA" id="ARBA00023180"/>
    </source>
</evidence>
<evidence type="ECO:0000313" key="16">
    <source>
        <dbReference type="Proteomes" id="UP001378592"/>
    </source>
</evidence>
<feature type="transmembrane region" description="Helical" evidence="14">
    <location>
        <begin position="39"/>
        <end position="64"/>
    </location>
</feature>
<dbReference type="Proteomes" id="UP001378592">
    <property type="component" value="Unassembled WGS sequence"/>
</dbReference>
<feature type="disulfide bond" evidence="13">
    <location>
        <begin position="286"/>
        <end position="355"/>
    </location>
</feature>
<dbReference type="EMBL" id="JAZDUA010000146">
    <property type="protein sequence ID" value="KAK7866500.1"/>
    <property type="molecule type" value="Genomic_DNA"/>
</dbReference>
<evidence type="ECO:0000256" key="6">
    <source>
        <dbReference type="ARBA" id="ARBA00022989"/>
    </source>
</evidence>
<evidence type="ECO:0000256" key="8">
    <source>
        <dbReference type="ARBA" id="ARBA00023157"/>
    </source>
</evidence>
<feature type="disulfide bond" evidence="13">
    <location>
        <begin position="316"/>
        <end position="379"/>
    </location>
</feature>
<dbReference type="InterPro" id="IPR002159">
    <property type="entry name" value="CD36_fam"/>
</dbReference>
<name>A0AAN9VKB9_9ORTH</name>
<proteinExistence type="inferred from homology"/>
<reference evidence="15 16" key="1">
    <citation type="submission" date="2024-03" db="EMBL/GenBank/DDBJ databases">
        <title>The genome assembly and annotation of the cricket Gryllus longicercus Weissman &amp; Gray.</title>
        <authorList>
            <person name="Szrajer S."/>
            <person name="Gray D."/>
            <person name="Ylla G."/>
        </authorList>
    </citation>
    <scope>NUCLEOTIDE SEQUENCE [LARGE SCALE GENOMIC DNA]</scope>
    <source>
        <strain evidence="15">DAG 2021-001</strain>
        <tissue evidence="15">Whole body minus gut</tissue>
    </source>
</reference>
<dbReference type="AlphaFoldDB" id="A0AAN9VKB9"/>
<keyword evidence="6 14" id="KW-1133">Transmembrane helix</keyword>
<comment type="similarity">
    <text evidence="3">Belongs to the CD36 family.</text>
</comment>
<evidence type="ECO:0000256" key="9">
    <source>
        <dbReference type="ARBA" id="ARBA00023170"/>
    </source>
</evidence>
<accession>A0AAN9VKB9</accession>
<evidence type="ECO:0000256" key="7">
    <source>
        <dbReference type="ARBA" id="ARBA00023136"/>
    </source>
</evidence>
<dbReference type="PRINTS" id="PR01610">
    <property type="entry name" value="CD36ANTIGEN"/>
</dbReference>
<keyword evidence="9" id="KW-0675">Receptor</keyword>
<feature type="transmembrane region" description="Helical" evidence="14">
    <location>
        <begin position="489"/>
        <end position="510"/>
    </location>
</feature>
<evidence type="ECO:0000313" key="15">
    <source>
        <dbReference type="EMBL" id="KAK7866500.1"/>
    </source>
</evidence>
<evidence type="ECO:0000256" key="1">
    <source>
        <dbReference type="ARBA" id="ARBA00004189"/>
    </source>
</evidence>
<dbReference type="PANTHER" id="PTHR11923">
    <property type="entry name" value="SCAVENGER RECEPTOR CLASS B TYPE-1 SR-B1"/>
    <property type="match status" value="1"/>
</dbReference>
<evidence type="ECO:0000256" key="13">
    <source>
        <dbReference type="PIRSR" id="PIRSR605428-52"/>
    </source>
</evidence>
<evidence type="ECO:0000256" key="2">
    <source>
        <dbReference type="ARBA" id="ARBA00004651"/>
    </source>
</evidence>
<dbReference type="InterPro" id="IPR005428">
    <property type="entry name" value="CD36/SCARB1/SNMP1"/>
</dbReference>
<dbReference type="Pfam" id="PF01130">
    <property type="entry name" value="CD36"/>
    <property type="match status" value="1"/>
</dbReference>
<evidence type="ECO:0000256" key="11">
    <source>
        <dbReference type="ARBA" id="ARBA00040821"/>
    </source>
</evidence>
<comment type="subcellular location">
    <subcellularLocation>
        <location evidence="2">Cell membrane</location>
        <topology evidence="2">Multi-pass membrane protein</topology>
    </subcellularLocation>
    <subcellularLocation>
        <location evidence="1">Membrane</location>
        <location evidence="1">Caveola</location>
        <topology evidence="1">Multi-pass membrane protein</topology>
    </subcellularLocation>
</comment>
<keyword evidence="10" id="KW-0325">Glycoprotein</keyword>
<comment type="caution">
    <text evidence="15">The sequence shown here is derived from an EMBL/GenBank/DDBJ whole genome shotgun (WGS) entry which is preliminary data.</text>
</comment>
<dbReference type="GO" id="GO:0005044">
    <property type="term" value="F:scavenger receptor activity"/>
    <property type="evidence" value="ECO:0007669"/>
    <property type="project" value="TreeGrafter"/>
</dbReference>
<keyword evidence="16" id="KW-1185">Reference proteome</keyword>
<sequence>MGDANGSLGAHPEKKGRYSALPLRELVRVRGKTARPCSFWARAFGISITIVLLALGAAVCFIMWGTETFDNSLLENLILRNNTQMFEWWKRPPVTPYIQVRLFNYTNWQAVMDKREIPLVKEVGPYTFLQETEKTAVVFNDNSTVTYREHTTFVFQPQRSVGFEDDIVALPNVPFLSAVSVLRDSNFMKQMAMSMALNSVNPPPFLRFSSQEFLWGYKETLTQLAKAFSVVNIDPESLKLGILEARAGVTRNAVTVETGARDVDRLGLIVDVGGSDRLDAWGGTDCSRVDGSDGSMFPPRLVQERQRLYIFTKDMCRRLALDFNTTTTLNGIETYKYMPPMNVFGTPEQNPENECFCPPSENPDEPSCPYGGVFSVGPCNFGAPVLVSFPHFYGGDEELYHFVNGLNPDPSKHSMYLYIHPIIGVPMGGKTRFQMNVKVRKSSKISSIDFLEEGAVLPVAWIEIGVDELPEEVIALLHKASMTKHVKSVLLYGSITVIFVTSIILLWCAYRCWTRRETIRNISQDSHILEPL</sequence>
<evidence type="ECO:0000256" key="14">
    <source>
        <dbReference type="SAM" id="Phobius"/>
    </source>
</evidence>
<evidence type="ECO:0000256" key="12">
    <source>
        <dbReference type="ARBA" id="ARBA00042244"/>
    </source>
</evidence>
<keyword evidence="4" id="KW-1003">Cell membrane</keyword>
<dbReference type="GO" id="GO:0005901">
    <property type="term" value="C:caveola"/>
    <property type="evidence" value="ECO:0007669"/>
    <property type="project" value="UniProtKB-SubCell"/>
</dbReference>
<keyword evidence="5 14" id="KW-0812">Transmembrane</keyword>
<organism evidence="15 16">
    <name type="scientific">Gryllus longicercus</name>
    <dbReference type="NCBI Taxonomy" id="2509291"/>
    <lineage>
        <taxon>Eukaryota</taxon>
        <taxon>Metazoa</taxon>
        <taxon>Ecdysozoa</taxon>
        <taxon>Arthropoda</taxon>
        <taxon>Hexapoda</taxon>
        <taxon>Insecta</taxon>
        <taxon>Pterygota</taxon>
        <taxon>Neoptera</taxon>
        <taxon>Polyneoptera</taxon>
        <taxon>Orthoptera</taxon>
        <taxon>Ensifera</taxon>
        <taxon>Gryllidea</taxon>
        <taxon>Grylloidea</taxon>
        <taxon>Gryllidae</taxon>
        <taxon>Gryllinae</taxon>
        <taxon>Gryllus</taxon>
    </lineage>
</organism>
<keyword evidence="8 13" id="KW-1015">Disulfide bond</keyword>
<evidence type="ECO:0000256" key="3">
    <source>
        <dbReference type="ARBA" id="ARBA00010532"/>
    </source>
</evidence>
<protein>
    <recommendedName>
        <fullName evidence="11">Scavenger receptor class B member 1</fullName>
    </recommendedName>
    <alternativeName>
        <fullName evidence="12">SR-BI</fullName>
    </alternativeName>
</protein>